<evidence type="ECO:0000313" key="15">
    <source>
        <dbReference type="EMBL" id="CEQ37695.1"/>
    </source>
</evidence>
<dbReference type="EMBL" id="LN827580">
    <property type="protein sequence ID" value="CEQ36785.1"/>
    <property type="molecule type" value="Genomic_DNA"/>
</dbReference>
<dbReference type="HAMAP" id="MF_04023">
    <property type="entry name" value="HSV_NEC1"/>
    <property type="match status" value="1"/>
</dbReference>
<evidence type="ECO:0000313" key="13">
    <source>
        <dbReference type="EMBL" id="CEQ37281.1"/>
    </source>
</evidence>
<evidence type="ECO:0000256" key="2">
    <source>
        <dbReference type="ARBA" id="ARBA00022562"/>
    </source>
</evidence>
<accession>A0A0A8IKS8</accession>
<keyword evidence="6" id="KW-1043">Host membrane</keyword>
<evidence type="ECO:0000256" key="6">
    <source>
        <dbReference type="ARBA" id="ARBA00022870"/>
    </source>
</evidence>
<dbReference type="EMBL" id="LN827589">
    <property type="protein sequence ID" value="CEQ37529.1"/>
    <property type="molecule type" value="Genomic_DNA"/>
</dbReference>
<keyword evidence="4" id="KW-0863">Zinc-finger</keyword>
<evidence type="ECO:0000256" key="4">
    <source>
        <dbReference type="ARBA" id="ARBA00022771"/>
    </source>
</evidence>
<dbReference type="Proteomes" id="UP000276912">
    <property type="component" value="Segment"/>
</dbReference>
<dbReference type="EMBL" id="LN827591">
    <property type="protein sequence ID" value="CEQ37695.1"/>
    <property type="molecule type" value="Genomic_DNA"/>
</dbReference>
<evidence type="ECO:0000313" key="9">
    <source>
        <dbReference type="EMBL" id="ALQ28607.1"/>
    </source>
</evidence>
<evidence type="ECO:0000313" key="10">
    <source>
        <dbReference type="EMBL" id="BAP94397.1"/>
    </source>
</evidence>
<keyword evidence="1" id="KW-0597">Phosphoprotein</keyword>
<dbReference type="InterPro" id="IPR021152">
    <property type="entry name" value="Herpes_UL31"/>
</dbReference>
<evidence type="ECO:0000313" key="12">
    <source>
        <dbReference type="EMBL" id="CEQ36785.1"/>
    </source>
</evidence>
<organismHost>
    <name type="scientific">Homo sapiens</name>
    <name type="common">Human</name>
    <dbReference type="NCBI Taxonomy" id="9606"/>
</organismHost>
<dbReference type="EMBL" id="LN827559">
    <property type="protein sequence ID" value="CEQ34979.1"/>
    <property type="molecule type" value="Genomic_DNA"/>
</dbReference>
<proteinExistence type="inferred from homology"/>
<evidence type="ECO:0000313" key="14">
    <source>
        <dbReference type="EMBL" id="CEQ37529.1"/>
    </source>
</evidence>
<evidence type="ECO:0000256" key="5">
    <source>
        <dbReference type="ARBA" id="ARBA00022833"/>
    </source>
</evidence>
<organism evidence="10 17">
    <name type="scientific">Epstein-Barr virus (strain GD1)</name>
    <name type="common">HHV-4</name>
    <name type="synonym">Human gammaherpesvirus 4</name>
    <dbReference type="NCBI Taxonomy" id="10376"/>
    <lineage>
        <taxon>Viruses</taxon>
        <taxon>Duplodnaviria</taxon>
        <taxon>Heunggongvirae</taxon>
        <taxon>Peploviricota</taxon>
        <taxon>Herviviricetes</taxon>
        <taxon>Herpesvirales</taxon>
        <taxon>Orthoherpesviridae</taxon>
        <taxon>Gammaherpesvirinae</taxon>
        <taxon>Lymphocryptovirus</taxon>
        <taxon>Lymphocryptovirus humangamma4</taxon>
    </lineage>
</organism>
<dbReference type="Proteomes" id="UP000280013">
    <property type="component" value="Segment"/>
</dbReference>
<dbReference type="Proteomes" id="UP000142932">
    <property type="component" value="Segment"/>
</dbReference>
<dbReference type="EMBL" id="KP968258">
    <property type="protein sequence ID" value="AKA28372.1"/>
    <property type="molecule type" value="Genomic_DNA"/>
</dbReference>
<reference evidence="11" key="3">
    <citation type="submission" date="2015-02" db="EMBL/GenBank/DDBJ databases">
        <authorList>
            <person name="Grayson E Nicholas"/>
        </authorList>
    </citation>
    <scope>NUCLEOTIDE SEQUENCE</scope>
    <source>
        <strain evidence="11">PLCL-TRL595</strain>
        <strain evidence="15">SLCL-2.15</strain>
        <strain evidence="12">SLCL-2.16</strain>
        <strain evidence="13">SLCL-IS1.15</strain>
        <strain evidence="14">SLCL-IS2.01</strain>
    </source>
</reference>
<reference evidence="16" key="4">
    <citation type="journal article" date="2018" name="Int. J. Cancer">
        <title>High risk Epstein-Barr virus variants characterized by distinct polymorphisms in the EBER locus are strongly associated with nasopharyngeal carcinoma.</title>
        <authorList>
            <person name="Hui K.F."/>
            <person name="Chan T.F."/>
            <person name="Yang W."/>
            <person name="Shen J.J."/>
            <person name="Lam K.P."/>
            <person name="Kwok H."/>
            <person name="Sham P.C."/>
            <person name="Tsao S.W."/>
            <person name="Kwong D.L."/>
            <person name="Lung M.L."/>
            <person name="Chiang A.K."/>
        </authorList>
    </citation>
    <scope>NUCLEOTIDE SEQUENCE</scope>
    <source>
        <strain evidence="16">HKHD87</strain>
    </source>
</reference>
<protein>
    <submittedName>
        <fullName evidence="8 11">BFLF2</fullName>
    </submittedName>
    <submittedName>
        <fullName evidence="10">Virion egress protein BFLF2</fullName>
    </submittedName>
</protein>
<evidence type="ECO:0000256" key="3">
    <source>
        <dbReference type="ARBA" id="ARBA00022723"/>
    </source>
</evidence>
<dbReference type="GO" id="GO:0046765">
    <property type="term" value="P:viral budding from nuclear membrane"/>
    <property type="evidence" value="ECO:0007669"/>
    <property type="project" value="InterPro"/>
</dbReference>
<keyword evidence="3" id="KW-0479">Metal-binding</keyword>
<evidence type="ECO:0000313" key="16">
    <source>
        <dbReference type="EMBL" id="QAE10160.1"/>
    </source>
</evidence>
<gene>
    <name evidence="10" type="primary">BFLF2</name>
</gene>
<evidence type="ECO:0000256" key="7">
    <source>
        <dbReference type="ARBA" id="ARBA00023136"/>
    </source>
</evidence>
<evidence type="ECO:0000313" key="11">
    <source>
        <dbReference type="EMBL" id="CEQ34979.1"/>
    </source>
</evidence>
<evidence type="ECO:0000256" key="1">
    <source>
        <dbReference type="ARBA" id="ARBA00022553"/>
    </source>
</evidence>
<dbReference type="Proteomes" id="UP000275629">
    <property type="component" value="Segment"/>
</dbReference>
<dbReference type="EMBL" id="AB828191">
    <property type="protein sequence ID" value="BAP94397.1"/>
    <property type="molecule type" value="Genomic_DNA"/>
</dbReference>
<reference evidence="10 17" key="1">
    <citation type="submission" date="2013-06" db="EMBL/GenBank/DDBJ databases">
        <title>Genome-wide analysis of Epstein-Barr virus(EBV) integration and strain in C666-1 and Raji.</title>
        <authorList>
            <person name="Yu Z.Y."/>
            <person name="Xiao K."/>
        </authorList>
    </citation>
    <scope>NUCLEOTIDE SEQUENCE [LARGE SCALE GENOMIC DNA]</scope>
    <source>
        <strain evidence="10">1 LGY-Raji</strain>
    </source>
</reference>
<reference evidence="8" key="2">
    <citation type="journal article" date="2015" name="Sci. Rep.">
        <title>Epstein-Barr virus from Burkitt Lymphoma biopsies from Africa and South America share novel LMP-1 promoter and gene variations.</title>
        <authorList>
            <person name="Lei H."/>
            <person name="Li T."/>
            <person name="Li B."/>
            <person name="Tsai S."/>
            <person name="Biggar R.J."/>
            <person name="Nkrumah F."/>
            <person name="Neequaye J."/>
            <person name="Gutierrez M."/>
            <person name="Epelman S."/>
            <person name="Mbulaiteye S.M."/>
            <person name="Bhatia K."/>
            <person name="Lo S.C."/>
        </authorList>
    </citation>
    <scope>NUCLEOTIDE SEQUENCE</scope>
    <source>
        <strain evidence="8">MP</strain>
        <strain evidence="9">VA</strain>
    </source>
</reference>
<evidence type="ECO:0000313" key="8">
    <source>
        <dbReference type="EMBL" id="AKA28372.1"/>
    </source>
</evidence>
<keyword evidence="5" id="KW-0862">Zinc</keyword>
<keyword evidence="7" id="KW-0472">Membrane</keyword>
<dbReference type="EMBL" id="MH590456">
    <property type="protein sequence ID" value="QAE10160.1"/>
    <property type="molecule type" value="Genomic_DNA"/>
</dbReference>
<dbReference type="EMBL" id="LN827586">
    <property type="protein sequence ID" value="CEQ37281.1"/>
    <property type="molecule type" value="Genomic_DNA"/>
</dbReference>
<name>A0A0A8IKS8_EBVG</name>
<sequence length="318" mass="35434">MAPVTPEAVDARRQRPADPTLRRLMHPHHRNYTASKASAHSVKSVSRCGKSRSELGRMERVGSVARSICSRHTRHGVDRSHFSLRDFFRGISANFELGKDFLREMNTPIHVSEAVFLPLSLCTLSPGRCLRLSPFGHSLTLGSHCEICINRSQVHVPQEFSSTQLSFFNNVHKIIPNKTFYVSLLSSSPSAVKAGLSQPSLLYAYLVTGHFCGTICPIFSTNGKGRLIMHLLLQGTSLHIPETCLKLLCENIGPTYELAVDLVGDAFCIKVSPRDTVYEKAVNVDEDAIYEAIKDLECGDELRLQIINYTQLILENKQ</sequence>
<dbReference type="Proteomes" id="UP000275685">
    <property type="component" value="Segment"/>
</dbReference>
<dbReference type="GO" id="GO:0008270">
    <property type="term" value="F:zinc ion binding"/>
    <property type="evidence" value="ECO:0007669"/>
    <property type="project" value="UniProtKB-KW"/>
</dbReference>
<keyword evidence="2" id="KW-1048">Host nucleus</keyword>
<evidence type="ECO:0000313" key="17">
    <source>
        <dbReference type="Proteomes" id="UP000142932"/>
    </source>
</evidence>
<dbReference type="EMBL" id="KT001102">
    <property type="protein sequence ID" value="ALQ28607.1"/>
    <property type="molecule type" value="Genomic_DNA"/>
</dbReference>
<dbReference type="Proteomes" id="UP000271432">
    <property type="component" value="Segment"/>
</dbReference>
<dbReference type="Pfam" id="PF02718">
    <property type="entry name" value="Herpes_UL31"/>
    <property type="match status" value="1"/>
</dbReference>